<evidence type="ECO:0000313" key="1">
    <source>
        <dbReference type="EMBL" id="OQR94949.1"/>
    </source>
</evidence>
<dbReference type="OrthoDB" id="76904at2759"/>
<sequence length="403" mass="44248">MASGLQKSDLLRRNLRLLGYDGALQLTALNEANVLCALHFLCVQIDPAFDAATRSLFPFTQTTKTTLKKLLQAQLEPHVIAKRLPIGSSNMSRLSAIATQPTRTVDLLWRLSVIALRALLPPTTAPHPPSLNSAQRLHTVQAKIAMKTRQIHAATQRRLLLQAAWKQKARELTKSMHTIAEREARVTAEYTTWKAQVPPGVLTDSGHQERLKTFERIVQHWQEVDQALKTCPVADFASVLQTVELNSRTPPVLQSQHAQGILGALRSTTYAIRALHDKLQSCPEVQVPAATTASLAAAVEQSHLHVLAANALGDDIAALTTAMQPPPLEATAEDDDGDGPLCPPTPMVLYELTAPARPETPPSTTSSDARLHQVTSSIERLSWTQRRDDIDDDEMPAQRALHF</sequence>
<name>A0A1V9ZAE0_ACHHY</name>
<comment type="caution">
    <text evidence="1">The sequence shown here is derived from an EMBL/GenBank/DDBJ whole genome shotgun (WGS) entry which is preliminary data.</text>
</comment>
<gene>
    <name evidence="1" type="ORF">ACHHYP_00797</name>
</gene>
<organism evidence="1 2">
    <name type="scientific">Achlya hypogyna</name>
    <name type="common">Oomycete</name>
    <name type="synonym">Protoachlya hypogyna</name>
    <dbReference type="NCBI Taxonomy" id="1202772"/>
    <lineage>
        <taxon>Eukaryota</taxon>
        <taxon>Sar</taxon>
        <taxon>Stramenopiles</taxon>
        <taxon>Oomycota</taxon>
        <taxon>Saprolegniomycetes</taxon>
        <taxon>Saprolegniales</taxon>
        <taxon>Achlyaceae</taxon>
        <taxon>Achlya</taxon>
    </lineage>
</organism>
<dbReference type="EMBL" id="JNBR01000345">
    <property type="protein sequence ID" value="OQR94949.1"/>
    <property type="molecule type" value="Genomic_DNA"/>
</dbReference>
<evidence type="ECO:0008006" key="3">
    <source>
        <dbReference type="Google" id="ProtNLM"/>
    </source>
</evidence>
<protein>
    <recommendedName>
        <fullName evidence="3">HAUS augmin-like complex subunit 6 N-terminal domain-containing protein</fullName>
    </recommendedName>
</protein>
<accession>A0A1V9ZAE0</accession>
<dbReference type="Proteomes" id="UP000243579">
    <property type="component" value="Unassembled WGS sequence"/>
</dbReference>
<evidence type="ECO:0000313" key="2">
    <source>
        <dbReference type="Proteomes" id="UP000243579"/>
    </source>
</evidence>
<proteinExistence type="predicted"/>
<dbReference type="AlphaFoldDB" id="A0A1V9ZAE0"/>
<keyword evidence="2" id="KW-1185">Reference proteome</keyword>
<reference evidence="1 2" key="1">
    <citation type="journal article" date="2014" name="Genome Biol. Evol.">
        <title>The secreted proteins of Achlya hypogyna and Thraustotheca clavata identify the ancestral oomycete secretome and reveal gene acquisitions by horizontal gene transfer.</title>
        <authorList>
            <person name="Misner I."/>
            <person name="Blouin N."/>
            <person name="Leonard G."/>
            <person name="Richards T.A."/>
            <person name="Lane C.E."/>
        </authorList>
    </citation>
    <scope>NUCLEOTIDE SEQUENCE [LARGE SCALE GENOMIC DNA]</scope>
    <source>
        <strain evidence="1 2">ATCC 48635</strain>
    </source>
</reference>